<keyword evidence="4 10" id="KW-0812">Transmembrane</keyword>
<dbReference type="FunFam" id="3.40.50.1000:FF:000001">
    <property type="entry name" value="Phospholipid-transporting ATPase IC"/>
    <property type="match status" value="1"/>
</dbReference>
<evidence type="ECO:0000256" key="4">
    <source>
        <dbReference type="ARBA" id="ARBA00022692"/>
    </source>
</evidence>
<evidence type="ECO:0000256" key="10">
    <source>
        <dbReference type="SAM" id="Phobius"/>
    </source>
</evidence>
<keyword evidence="3" id="KW-1003">Cell membrane</keyword>
<dbReference type="Gene3D" id="3.40.1110.10">
    <property type="entry name" value="Calcium-transporting ATPase, cytoplasmic domain N"/>
    <property type="match status" value="1"/>
</dbReference>
<dbReference type="GO" id="GO:0015662">
    <property type="term" value="F:P-type ion transporter activity"/>
    <property type="evidence" value="ECO:0007669"/>
    <property type="project" value="UniProtKB-ARBA"/>
</dbReference>
<dbReference type="InterPro" id="IPR050510">
    <property type="entry name" value="Cation_transp_ATPase_P-type"/>
</dbReference>
<evidence type="ECO:0000256" key="8">
    <source>
        <dbReference type="ARBA" id="ARBA00022989"/>
    </source>
</evidence>
<dbReference type="FunFam" id="3.40.50.1000:FF:000028">
    <property type="entry name" value="Calcium-transporting P-type ATPase, putative"/>
    <property type="match status" value="1"/>
</dbReference>
<comment type="similarity">
    <text evidence="2">Belongs to the cation transport ATPase (P-type) (TC 3.A.3) family. Type IIA subfamily.</text>
</comment>
<dbReference type="InterPro" id="IPR006068">
    <property type="entry name" value="ATPase_P-typ_cation-transptr_C"/>
</dbReference>
<feature type="transmembrane region" description="Helical" evidence="10">
    <location>
        <begin position="739"/>
        <end position="766"/>
    </location>
</feature>
<evidence type="ECO:0000256" key="6">
    <source>
        <dbReference type="ARBA" id="ARBA00022840"/>
    </source>
</evidence>
<dbReference type="InterPro" id="IPR023298">
    <property type="entry name" value="ATPase_P-typ_TM_dom_sf"/>
</dbReference>
<dbReference type="SUPFAM" id="SSF56784">
    <property type="entry name" value="HAD-like"/>
    <property type="match status" value="1"/>
</dbReference>
<evidence type="ECO:0000256" key="5">
    <source>
        <dbReference type="ARBA" id="ARBA00022741"/>
    </source>
</evidence>
<feature type="transmembrane region" description="Helical" evidence="10">
    <location>
        <begin position="277"/>
        <end position="301"/>
    </location>
</feature>
<dbReference type="InterPro" id="IPR044492">
    <property type="entry name" value="P_typ_ATPase_HD_dom"/>
</dbReference>
<dbReference type="SMART" id="SM00831">
    <property type="entry name" value="Cation_ATPase_N"/>
    <property type="match status" value="1"/>
</dbReference>
<dbReference type="SUPFAM" id="SSF81665">
    <property type="entry name" value="Calcium ATPase, transmembrane domain M"/>
    <property type="match status" value="1"/>
</dbReference>
<feature type="transmembrane region" description="Helical" evidence="10">
    <location>
        <begin position="786"/>
        <end position="805"/>
    </location>
</feature>
<keyword evidence="6" id="KW-0067">ATP-binding</keyword>
<dbReference type="GO" id="GO:0019829">
    <property type="term" value="F:ATPase-coupled monoatomic cation transmembrane transporter activity"/>
    <property type="evidence" value="ECO:0007669"/>
    <property type="project" value="TreeGrafter"/>
</dbReference>
<dbReference type="EMBL" id="FLQY01000106">
    <property type="protein sequence ID" value="SBT06630.1"/>
    <property type="molecule type" value="Genomic_DNA"/>
</dbReference>
<organism evidence="12 13">
    <name type="scientific">Candidatus Propionivibrio aalborgensis</name>
    <dbReference type="NCBI Taxonomy" id="1860101"/>
    <lineage>
        <taxon>Bacteria</taxon>
        <taxon>Pseudomonadati</taxon>
        <taxon>Pseudomonadota</taxon>
        <taxon>Betaproteobacteria</taxon>
        <taxon>Rhodocyclales</taxon>
        <taxon>Rhodocyclaceae</taxon>
        <taxon>Propionivibrio</taxon>
    </lineage>
</organism>
<dbReference type="InterPro" id="IPR059000">
    <property type="entry name" value="ATPase_P-type_domA"/>
</dbReference>
<feature type="transmembrane region" description="Helical" evidence="10">
    <location>
        <begin position="825"/>
        <end position="843"/>
    </location>
</feature>
<evidence type="ECO:0000259" key="11">
    <source>
        <dbReference type="SMART" id="SM00831"/>
    </source>
</evidence>
<dbReference type="GO" id="GO:0005886">
    <property type="term" value="C:plasma membrane"/>
    <property type="evidence" value="ECO:0007669"/>
    <property type="project" value="UniProtKB-SubCell"/>
</dbReference>
<dbReference type="Proteomes" id="UP000199600">
    <property type="component" value="Unassembled WGS sequence"/>
</dbReference>
<dbReference type="PANTHER" id="PTHR43294">
    <property type="entry name" value="SODIUM/POTASSIUM-TRANSPORTING ATPASE SUBUNIT ALPHA"/>
    <property type="match status" value="1"/>
</dbReference>
<dbReference type="InterPro" id="IPR004014">
    <property type="entry name" value="ATPase_P-typ_cation-transptr_N"/>
</dbReference>
<feature type="transmembrane region" description="Helical" evidence="10">
    <location>
        <begin position="250"/>
        <end position="271"/>
    </location>
</feature>
<evidence type="ECO:0000256" key="2">
    <source>
        <dbReference type="ARBA" id="ARBA00005675"/>
    </source>
</evidence>
<evidence type="ECO:0000256" key="1">
    <source>
        <dbReference type="ARBA" id="ARBA00004651"/>
    </source>
</evidence>
<dbReference type="InterPro" id="IPR023299">
    <property type="entry name" value="ATPase_P-typ_cyto_dom_N"/>
</dbReference>
<dbReference type="NCBIfam" id="TIGR01494">
    <property type="entry name" value="ATPase_P-type"/>
    <property type="match status" value="3"/>
</dbReference>
<dbReference type="InterPro" id="IPR018303">
    <property type="entry name" value="ATPase_P-typ_P_site"/>
</dbReference>
<dbReference type="GO" id="GO:0005524">
    <property type="term" value="F:ATP binding"/>
    <property type="evidence" value="ECO:0007669"/>
    <property type="project" value="UniProtKB-KW"/>
</dbReference>
<dbReference type="Pfam" id="PF00690">
    <property type="entry name" value="Cation_ATPase_N"/>
    <property type="match status" value="1"/>
</dbReference>
<evidence type="ECO:0000256" key="9">
    <source>
        <dbReference type="ARBA" id="ARBA00023136"/>
    </source>
</evidence>
<evidence type="ECO:0000313" key="13">
    <source>
        <dbReference type="Proteomes" id="UP000199600"/>
    </source>
</evidence>
<gene>
    <name evidence="12" type="ORF">PROAA_1940004</name>
</gene>
<dbReference type="Gene3D" id="3.40.50.1000">
    <property type="entry name" value="HAD superfamily/HAD-like"/>
    <property type="match status" value="1"/>
</dbReference>
<sequence>MHIAHLSIPAALNSLRTSVDGLSPIEAEKRLREYGHNRIEEVKSDPQWRRLLREFTHFFAVILWVAAALAIFAETRSPGEGMWQLGLAILAVILINGAFSYWQEYRAERAISALRNLLPSQVKVIRDGELLTLAAELLVPGDIVLLEEGDNVPADCRLIEASGIRVNTATITGESLPKARTADGEAAIGAAASDASNLLLAGTALVSGQGRAIVFATGMRTEFGKIAHLTQTAGKSVSHLQLEIARLSKLVAVFATGLGLIFFLVGTLIGLPFWTNLMFAIGIIVANVPEGLLPTVTLSLAMATQRMAKRNALIRHLPAVETLGSTTVICSDKTGTLTQNRMTVQQVFFENTLCNANEHHLGGAAASLLRNAQYCHNLKQGLRNGMASWLGDPMEVALLSFARKVQDFGEAPLLSEIPFDSQRRRMSVVVEHEGQHWLYCKGAPEAVLPLCTRTGQDGSTALDETSRQHIGEAQERMADQGLRVLAFAYRPLQEQESPAERELIFSGLIGLHDPPRPEVPEAIARCQSAGIKVIMVTGDHPHTALAIAREIGLVTGDRPLIVAGESLRKMTTAQLQIALDNPEALFTRVTAEQKMLVVQALKNKGEIVAVTGDGVNDAPALKTAHIGIAMGVCGTDVAKEAADMILLDDNFASIVNAIEEGRAVFENIRKFLTYILTSNIPEIVPYLAFVLFKIPLPLTVIQILAVDLGTDMLPALALGAERPDPALMREPPRPRDQRLLSWSLVARSYLWLGALQAGIAMSAYFFVLYLGGWHYGQTLGKTDPQYLQATTACLAAIVIAQMVNVFMCRHPRLSALSFSLRQNHLLLLGLGVELSLILLIVYTPLGNRIFGTLAFPPAVWPVIFLLALGFWVLEELRKFVLRVCAESPRQ</sequence>
<dbReference type="InterPro" id="IPR023214">
    <property type="entry name" value="HAD_sf"/>
</dbReference>
<keyword evidence="5" id="KW-0547">Nucleotide-binding</keyword>
<name>A0A1A8XN91_9RHOO</name>
<dbReference type="Gene3D" id="1.20.1110.10">
    <property type="entry name" value="Calcium-transporting ATPase, transmembrane domain"/>
    <property type="match status" value="1"/>
</dbReference>
<dbReference type="Pfam" id="PF13246">
    <property type="entry name" value="Cation_ATPase"/>
    <property type="match status" value="1"/>
</dbReference>
<dbReference type="SFLD" id="SFLDS00003">
    <property type="entry name" value="Haloacid_Dehalogenase"/>
    <property type="match status" value="1"/>
</dbReference>
<feature type="domain" description="Cation-transporting P-type ATPase N-terminal" evidence="11">
    <location>
        <begin position="2"/>
        <end position="75"/>
    </location>
</feature>
<dbReference type="SUPFAM" id="SSF81653">
    <property type="entry name" value="Calcium ATPase, transduction domain A"/>
    <property type="match status" value="1"/>
</dbReference>
<dbReference type="AlphaFoldDB" id="A0A1A8XN91"/>
<accession>A0A1A8XN91</accession>
<keyword evidence="9 10" id="KW-0472">Membrane</keyword>
<dbReference type="SUPFAM" id="SSF81660">
    <property type="entry name" value="Metal cation-transporting ATPase, ATP-binding domain N"/>
    <property type="match status" value="1"/>
</dbReference>
<dbReference type="GO" id="GO:1902600">
    <property type="term" value="P:proton transmembrane transport"/>
    <property type="evidence" value="ECO:0007669"/>
    <property type="project" value="TreeGrafter"/>
</dbReference>
<protein>
    <submittedName>
        <fullName evidence="12">ATPase, P-type (Transporting), HAD superfamily, subfamily IC</fullName>
    </submittedName>
</protein>
<dbReference type="PRINTS" id="PR00120">
    <property type="entry name" value="HATPASE"/>
</dbReference>
<feature type="transmembrane region" description="Helical" evidence="10">
    <location>
        <begin position="849"/>
        <end position="873"/>
    </location>
</feature>
<feature type="transmembrane region" description="Helical" evidence="10">
    <location>
        <begin position="85"/>
        <end position="102"/>
    </location>
</feature>
<evidence type="ECO:0000313" key="12">
    <source>
        <dbReference type="EMBL" id="SBT06630.1"/>
    </source>
</evidence>
<dbReference type="GO" id="GO:0016887">
    <property type="term" value="F:ATP hydrolysis activity"/>
    <property type="evidence" value="ECO:0007669"/>
    <property type="project" value="InterPro"/>
</dbReference>
<dbReference type="PRINTS" id="PR00119">
    <property type="entry name" value="CATATPASE"/>
</dbReference>
<dbReference type="Pfam" id="PF00689">
    <property type="entry name" value="Cation_ATPase_C"/>
    <property type="match status" value="1"/>
</dbReference>
<evidence type="ECO:0000256" key="7">
    <source>
        <dbReference type="ARBA" id="ARBA00022967"/>
    </source>
</evidence>
<dbReference type="SFLD" id="SFLDG00002">
    <property type="entry name" value="C1.7:_P-type_atpase_like"/>
    <property type="match status" value="1"/>
</dbReference>
<keyword evidence="7" id="KW-1278">Translocase</keyword>
<dbReference type="PROSITE" id="PS00154">
    <property type="entry name" value="ATPASE_E1_E2"/>
    <property type="match status" value="1"/>
</dbReference>
<reference evidence="12 13" key="1">
    <citation type="submission" date="2016-06" db="EMBL/GenBank/DDBJ databases">
        <authorList>
            <person name="Kjaerup R.B."/>
            <person name="Dalgaard T.S."/>
            <person name="Juul-Madsen H.R."/>
        </authorList>
    </citation>
    <scope>NUCLEOTIDE SEQUENCE [LARGE SCALE GENOMIC DNA]</scope>
    <source>
        <strain evidence="12">2</strain>
    </source>
</reference>
<dbReference type="SFLD" id="SFLDF00027">
    <property type="entry name" value="p-type_atpase"/>
    <property type="match status" value="1"/>
</dbReference>
<dbReference type="Pfam" id="PF08282">
    <property type="entry name" value="Hydrolase_3"/>
    <property type="match status" value="1"/>
</dbReference>
<evidence type="ECO:0000256" key="3">
    <source>
        <dbReference type="ARBA" id="ARBA00022475"/>
    </source>
</evidence>
<feature type="transmembrane region" description="Helical" evidence="10">
    <location>
        <begin position="55"/>
        <end position="73"/>
    </location>
</feature>
<keyword evidence="13" id="KW-1185">Reference proteome</keyword>
<proteinExistence type="inferred from homology"/>
<comment type="subcellular location">
    <subcellularLocation>
        <location evidence="1">Cell membrane</location>
        <topology evidence="1">Multi-pass membrane protein</topology>
    </subcellularLocation>
</comment>
<dbReference type="InterPro" id="IPR001757">
    <property type="entry name" value="P_typ_ATPase"/>
</dbReference>
<keyword evidence="8 10" id="KW-1133">Transmembrane helix</keyword>
<dbReference type="Pfam" id="PF00122">
    <property type="entry name" value="E1-E2_ATPase"/>
    <property type="match status" value="1"/>
</dbReference>
<dbReference type="Gene3D" id="2.70.150.10">
    <property type="entry name" value="Calcium-transporting ATPase, cytoplasmic transduction domain A"/>
    <property type="match status" value="1"/>
</dbReference>
<dbReference type="InterPro" id="IPR036412">
    <property type="entry name" value="HAD-like_sf"/>
</dbReference>
<dbReference type="InterPro" id="IPR008250">
    <property type="entry name" value="ATPase_P-typ_transduc_dom_A_sf"/>
</dbReference>
<dbReference type="PANTHER" id="PTHR43294:SF21">
    <property type="entry name" value="CATION TRANSPORTING ATPASE"/>
    <property type="match status" value="1"/>
</dbReference>